<gene>
    <name evidence="2" type="ORF">EDC38_2547</name>
</gene>
<reference evidence="2 3" key="1">
    <citation type="submission" date="2018-11" db="EMBL/GenBank/DDBJ databases">
        <title>Genomic Encyclopedia of Type Strains, Phase IV (KMG-IV): sequencing the most valuable type-strain genomes for metagenomic binning, comparative biology and taxonomic classification.</title>
        <authorList>
            <person name="Goeker M."/>
        </authorList>
    </citation>
    <scope>NUCLEOTIDE SEQUENCE [LARGE SCALE GENOMIC DNA]</scope>
    <source>
        <strain evidence="2 3">DSM 16974</strain>
    </source>
</reference>
<comment type="caution">
    <text evidence="2">The sequence shown here is derived from an EMBL/GenBank/DDBJ whole genome shotgun (WGS) entry which is preliminary data.</text>
</comment>
<dbReference type="PROSITE" id="PS51257">
    <property type="entry name" value="PROKAR_LIPOPROTEIN"/>
    <property type="match status" value="1"/>
</dbReference>
<feature type="signal peptide" evidence="1">
    <location>
        <begin position="1"/>
        <end position="20"/>
    </location>
</feature>
<name>A0A3N1NQ60_9GAMM</name>
<proteinExistence type="predicted"/>
<sequence>MNIRSMTLCALAASPMLLVACGGSNGDGEGPGRYDTDYRQLRWADPDLEPLTNEHSPEAVSQFVRNGLRLQMRAGDYNWAEEGGVAMPDVSDNAAEGGDDYSRTNVHVEGVDEADRLKYDGRYLFVAESPQYSYHRFAESVALDEAAGDDGSVPEPPPVQALRIYETDPEQARATYIMRYELERDADSPLVLSQLYTLEDGDATEAVVALSDSRYYYGGWGWMGMPEIALQEGHTRVELVDVQSPENPSIRWSLEVEGTLLNSRKIGDVLYLVSRSSPYIEGLEPYAGTDEARQNNERLISSTPMSDLLPGYRVDEAPEQPLVSEGDCYLPETLNPDEGFADIVTVSAFNLREQRLVSAVCVNAHLSGLYMSLDSLYLGTRAGLWREEKTGLHKFAIAGGDIRYRGTGLVPGQLNWSDPSFSMDEAQGYLRVVTTVWEDWSDPEHFLHVLKEASDSDSRTLDVVARLPNDAQPAPIGKPGEDIYAVRFLGDRAYIVTFERIDPLYVLDVSDNENPSVLGELEIPGVSNYLHPVGEGYLVSVGQEADENGGFGGVKVELFDVRDDLNPVSVEAVELGGSGSWSEALTDLRAFNFLPVGTDQLRFTVPVTRRDGYRWLDSGLFLFEVNELTGTQATLETREPLIVESATGSGYEYPMGGGSDRSRMHGDTVYYLHGNDIWARDWDEPESLEGPFSF</sequence>
<dbReference type="RefSeq" id="WP_123638969.1">
    <property type="nucleotide sequence ID" value="NZ_RJUK01000002.1"/>
</dbReference>
<protein>
    <submittedName>
        <fullName evidence="2">Beta propeller domain-containing protein</fullName>
    </submittedName>
</protein>
<feature type="chain" id="PRO_5017986726" evidence="1">
    <location>
        <begin position="21"/>
        <end position="694"/>
    </location>
</feature>
<accession>A0A3N1NQ60</accession>
<dbReference type="AlphaFoldDB" id="A0A3N1NQ60"/>
<organism evidence="2 3">
    <name type="scientific">Marinimicrobium koreense</name>
    <dbReference type="NCBI Taxonomy" id="306545"/>
    <lineage>
        <taxon>Bacteria</taxon>
        <taxon>Pseudomonadati</taxon>
        <taxon>Pseudomonadota</taxon>
        <taxon>Gammaproteobacteria</taxon>
        <taxon>Cellvibrionales</taxon>
        <taxon>Cellvibrionaceae</taxon>
        <taxon>Marinimicrobium</taxon>
    </lineage>
</organism>
<evidence type="ECO:0000313" key="3">
    <source>
        <dbReference type="Proteomes" id="UP000273643"/>
    </source>
</evidence>
<evidence type="ECO:0000313" key="2">
    <source>
        <dbReference type="EMBL" id="ROQ18325.1"/>
    </source>
</evidence>
<keyword evidence="1" id="KW-0732">Signal</keyword>
<evidence type="ECO:0000256" key="1">
    <source>
        <dbReference type="SAM" id="SignalP"/>
    </source>
</evidence>
<dbReference type="Pfam" id="PF09826">
    <property type="entry name" value="Beta_propel"/>
    <property type="match status" value="1"/>
</dbReference>
<dbReference type="Proteomes" id="UP000273643">
    <property type="component" value="Unassembled WGS sequence"/>
</dbReference>
<dbReference type="InterPro" id="IPR019198">
    <property type="entry name" value="Beta_propeller_containing"/>
</dbReference>
<keyword evidence="3" id="KW-1185">Reference proteome</keyword>
<dbReference type="OrthoDB" id="9778998at2"/>
<dbReference type="EMBL" id="RJUK01000002">
    <property type="protein sequence ID" value="ROQ18325.1"/>
    <property type="molecule type" value="Genomic_DNA"/>
</dbReference>